<protein>
    <submittedName>
        <fullName evidence="3">Uncharacterized protein</fullName>
    </submittedName>
</protein>
<reference evidence="3" key="2">
    <citation type="submission" date="2016-03" db="EMBL/GenBank/DDBJ databases">
        <authorList>
            <person name="Ploux O."/>
        </authorList>
    </citation>
    <scope>NUCLEOTIDE SEQUENCE</scope>
    <source>
        <strain evidence="3">NBRC 105008</strain>
    </source>
</reference>
<feature type="transmembrane region" description="Helical" evidence="1">
    <location>
        <begin position="87"/>
        <end position="107"/>
    </location>
</feature>
<reference evidence="4 6" key="3">
    <citation type="submission" date="2016-10" db="EMBL/GenBank/DDBJ databases">
        <authorList>
            <person name="Varghese N."/>
            <person name="Submissions S."/>
        </authorList>
    </citation>
    <scope>NUCLEOTIDE SEQUENCE [LARGE SCALE GENOMIC DNA]</scope>
    <source>
        <strain evidence="4 6">Gm-149</strain>
    </source>
</reference>
<keyword evidence="1" id="KW-0812">Transmembrane</keyword>
<evidence type="ECO:0000313" key="7">
    <source>
        <dbReference type="Proteomes" id="UP000321579"/>
    </source>
</evidence>
<keyword evidence="1" id="KW-0472">Membrane</keyword>
<evidence type="ECO:0000313" key="5">
    <source>
        <dbReference type="Proteomes" id="UP000093226"/>
    </source>
</evidence>
<keyword evidence="6" id="KW-1185">Reference proteome</keyword>
<dbReference type="Proteomes" id="UP000321579">
    <property type="component" value="Unassembled WGS sequence"/>
</dbReference>
<gene>
    <name evidence="3" type="ORF">FBGL_15465</name>
    <name evidence="2" type="ORF">FGL01_19030</name>
    <name evidence="4" type="ORF">SAMN05192550_1746</name>
</gene>
<dbReference type="EMBL" id="LVEO01000029">
    <property type="protein sequence ID" value="OCB68963.1"/>
    <property type="molecule type" value="Genomic_DNA"/>
</dbReference>
<sequence>MKNFNLRITLFYFFGILFIIYGFQRFFYSFQIKEILYLRKDINDVEWTKRIKILDDFLWYRLYLAFVIASLGIVFVAYMNWKNKNHYINTVIIFLLLLMTFFSGIIFNNTINQYFSYFEKLFGKSYEYGYFACGIVLNFVGSLLILKSIRIEKSTVHNSGFMQ</sequence>
<evidence type="ECO:0000313" key="6">
    <source>
        <dbReference type="Proteomes" id="UP000182367"/>
    </source>
</evidence>
<evidence type="ECO:0000313" key="3">
    <source>
        <dbReference type="EMBL" id="OCB68963.1"/>
    </source>
</evidence>
<dbReference type="Proteomes" id="UP000093226">
    <property type="component" value="Unassembled WGS sequence"/>
</dbReference>
<evidence type="ECO:0000313" key="4">
    <source>
        <dbReference type="EMBL" id="SDJ26128.1"/>
    </source>
</evidence>
<dbReference type="EMBL" id="FNEO01000002">
    <property type="protein sequence ID" value="SDJ26128.1"/>
    <property type="molecule type" value="Genomic_DNA"/>
</dbReference>
<feature type="transmembrane region" description="Helical" evidence="1">
    <location>
        <begin position="6"/>
        <end position="23"/>
    </location>
</feature>
<dbReference type="EMBL" id="BJVF01000002">
    <property type="protein sequence ID" value="GEL11164.1"/>
    <property type="molecule type" value="Genomic_DNA"/>
</dbReference>
<name>A0A1B9DH11_9FLAO</name>
<proteinExistence type="predicted"/>
<reference evidence="2 7" key="4">
    <citation type="submission" date="2019-07" db="EMBL/GenBank/DDBJ databases">
        <title>Whole genome shotgun sequence of Flavobacterium glycines NBRC 105008.</title>
        <authorList>
            <person name="Hosoyama A."/>
            <person name="Uohara A."/>
            <person name="Ohji S."/>
            <person name="Ichikawa N."/>
        </authorList>
    </citation>
    <scope>NUCLEOTIDE SEQUENCE [LARGE SCALE GENOMIC DNA]</scope>
    <source>
        <strain evidence="2 7">NBRC 105008</strain>
    </source>
</reference>
<reference evidence="5" key="1">
    <citation type="submission" date="2016-03" db="EMBL/GenBank/DDBJ databases">
        <title>Draft genome sequence of Paenibacillus glacialis DSM 22343.</title>
        <authorList>
            <person name="Shin S.-K."/>
            <person name="Yi H."/>
        </authorList>
    </citation>
    <scope>NUCLEOTIDE SEQUENCE [LARGE SCALE GENOMIC DNA]</scope>
    <source>
        <strain evidence="5">NBRC 105008</strain>
    </source>
</reference>
<comment type="caution">
    <text evidence="3">The sequence shown here is derived from an EMBL/GenBank/DDBJ whole genome shotgun (WGS) entry which is preliminary data.</text>
</comment>
<evidence type="ECO:0000256" key="1">
    <source>
        <dbReference type="SAM" id="Phobius"/>
    </source>
</evidence>
<keyword evidence="1" id="KW-1133">Transmembrane helix</keyword>
<feature type="transmembrane region" description="Helical" evidence="1">
    <location>
        <begin position="128"/>
        <end position="146"/>
    </location>
</feature>
<dbReference type="AlphaFoldDB" id="A0A1B9DH11"/>
<organism evidence="3 5">
    <name type="scientific">Flavobacterium glycines</name>
    <dbReference type="NCBI Taxonomy" id="551990"/>
    <lineage>
        <taxon>Bacteria</taxon>
        <taxon>Pseudomonadati</taxon>
        <taxon>Bacteroidota</taxon>
        <taxon>Flavobacteriia</taxon>
        <taxon>Flavobacteriales</taxon>
        <taxon>Flavobacteriaceae</taxon>
        <taxon>Flavobacterium</taxon>
    </lineage>
</organism>
<evidence type="ECO:0000313" key="2">
    <source>
        <dbReference type="EMBL" id="GEL11164.1"/>
    </source>
</evidence>
<feature type="transmembrane region" description="Helical" evidence="1">
    <location>
        <begin position="58"/>
        <end position="81"/>
    </location>
</feature>
<accession>A0A1B9DH11</accession>
<dbReference type="STRING" id="551990.SAMN05192550_1746"/>
<dbReference type="Proteomes" id="UP000182367">
    <property type="component" value="Unassembled WGS sequence"/>
</dbReference>